<feature type="transmembrane region" description="Helical" evidence="1">
    <location>
        <begin position="39"/>
        <end position="63"/>
    </location>
</feature>
<reference evidence="2 3" key="1">
    <citation type="submission" date="2019-04" db="EMBL/GenBank/DDBJ databases">
        <title>Friends and foes A comparative genomics study of 23 Aspergillus species from section Flavi.</title>
        <authorList>
            <consortium name="DOE Joint Genome Institute"/>
            <person name="Kjaerbolling I."/>
            <person name="Vesth T."/>
            <person name="Frisvad J.C."/>
            <person name="Nybo J.L."/>
            <person name="Theobald S."/>
            <person name="Kildgaard S."/>
            <person name="Isbrandt T."/>
            <person name="Kuo A."/>
            <person name="Sato A."/>
            <person name="Lyhne E.K."/>
            <person name="Kogle M.E."/>
            <person name="Wiebenga A."/>
            <person name="Kun R.S."/>
            <person name="Lubbers R.J."/>
            <person name="Makela M.R."/>
            <person name="Barry K."/>
            <person name="Chovatia M."/>
            <person name="Clum A."/>
            <person name="Daum C."/>
            <person name="Haridas S."/>
            <person name="He G."/>
            <person name="LaButti K."/>
            <person name="Lipzen A."/>
            <person name="Mondo S."/>
            <person name="Riley R."/>
            <person name="Salamov A."/>
            <person name="Simmons B.A."/>
            <person name="Magnuson J.K."/>
            <person name="Henrissat B."/>
            <person name="Mortensen U.H."/>
            <person name="Larsen T.O."/>
            <person name="Devries R.P."/>
            <person name="Grigoriev I.V."/>
            <person name="Machida M."/>
            <person name="Baker S.E."/>
            <person name="Andersen M.R."/>
        </authorList>
    </citation>
    <scope>NUCLEOTIDE SEQUENCE [LARGE SCALE GENOMIC DNA]</scope>
    <source>
        <strain evidence="2 3">CBS 117626</strain>
    </source>
</reference>
<sequence length="66" mass="7922">MGSGESCEIVCPWFGRGALDIRVLFRFPFWECVMEFWRFIYVFFFSFSPFALGLFCCLLEIYLMHL</sequence>
<organism evidence="2 3">
    <name type="scientific">Aspergillus tamarii</name>
    <dbReference type="NCBI Taxonomy" id="41984"/>
    <lineage>
        <taxon>Eukaryota</taxon>
        <taxon>Fungi</taxon>
        <taxon>Dikarya</taxon>
        <taxon>Ascomycota</taxon>
        <taxon>Pezizomycotina</taxon>
        <taxon>Eurotiomycetes</taxon>
        <taxon>Eurotiomycetidae</taxon>
        <taxon>Eurotiales</taxon>
        <taxon>Aspergillaceae</taxon>
        <taxon>Aspergillus</taxon>
        <taxon>Aspergillus subgen. Circumdati</taxon>
    </lineage>
</organism>
<evidence type="ECO:0000313" key="2">
    <source>
        <dbReference type="EMBL" id="KAE8158342.1"/>
    </source>
</evidence>
<proteinExistence type="predicted"/>
<dbReference type="Proteomes" id="UP000326950">
    <property type="component" value="Unassembled WGS sequence"/>
</dbReference>
<protein>
    <submittedName>
        <fullName evidence="2">Uncharacterized protein</fullName>
    </submittedName>
</protein>
<name>A0A5N6UIA9_ASPTM</name>
<dbReference type="AlphaFoldDB" id="A0A5N6UIA9"/>
<gene>
    <name evidence="2" type="ORF">BDV40DRAFT_275936</name>
</gene>
<keyword evidence="1" id="KW-1133">Transmembrane helix</keyword>
<keyword evidence="1" id="KW-0472">Membrane</keyword>
<keyword evidence="1" id="KW-0812">Transmembrane</keyword>
<evidence type="ECO:0000313" key="3">
    <source>
        <dbReference type="Proteomes" id="UP000326950"/>
    </source>
</evidence>
<keyword evidence="3" id="KW-1185">Reference proteome</keyword>
<evidence type="ECO:0000256" key="1">
    <source>
        <dbReference type="SAM" id="Phobius"/>
    </source>
</evidence>
<accession>A0A5N6UIA9</accession>
<dbReference type="EMBL" id="ML738697">
    <property type="protein sequence ID" value="KAE8158342.1"/>
    <property type="molecule type" value="Genomic_DNA"/>
</dbReference>